<evidence type="ECO:0000256" key="5">
    <source>
        <dbReference type="ARBA" id="ARBA00022917"/>
    </source>
</evidence>
<dbReference type="AlphaFoldDB" id="X1E5P7"/>
<comment type="catalytic activity">
    <reaction evidence="8">
        <text>tRNA(Val) + L-valine + ATP = L-valyl-tRNA(Val) + AMP + diphosphate</text>
        <dbReference type="Rhea" id="RHEA:10704"/>
        <dbReference type="Rhea" id="RHEA-COMP:9672"/>
        <dbReference type="Rhea" id="RHEA-COMP:9708"/>
        <dbReference type="ChEBI" id="CHEBI:30616"/>
        <dbReference type="ChEBI" id="CHEBI:33019"/>
        <dbReference type="ChEBI" id="CHEBI:57762"/>
        <dbReference type="ChEBI" id="CHEBI:78442"/>
        <dbReference type="ChEBI" id="CHEBI:78537"/>
        <dbReference type="ChEBI" id="CHEBI:456215"/>
        <dbReference type="EC" id="6.1.1.9"/>
    </reaction>
</comment>
<evidence type="ECO:0000259" key="9">
    <source>
        <dbReference type="Pfam" id="PF00133"/>
    </source>
</evidence>
<dbReference type="Pfam" id="PF00133">
    <property type="entry name" value="tRNA-synt_1"/>
    <property type="match status" value="1"/>
</dbReference>
<dbReference type="SUPFAM" id="SSF52374">
    <property type="entry name" value="Nucleotidylyl transferase"/>
    <property type="match status" value="1"/>
</dbReference>
<dbReference type="GO" id="GO:0006438">
    <property type="term" value="P:valyl-tRNA aminoacylation"/>
    <property type="evidence" value="ECO:0007669"/>
    <property type="project" value="InterPro"/>
</dbReference>
<dbReference type="EC" id="6.1.1.9" evidence="1"/>
<dbReference type="GO" id="GO:0005524">
    <property type="term" value="F:ATP binding"/>
    <property type="evidence" value="ECO:0007669"/>
    <property type="project" value="UniProtKB-KW"/>
</dbReference>
<keyword evidence="6" id="KW-0030">Aminoacyl-tRNA synthetase</keyword>
<name>X1E5P7_9ZZZZ</name>
<feature type="non-terminal residue" evidence="10">
    <location>
        <position position="182"/>
    </location>
</feature>
<gene>
    <name evidence="10" type="ORF">S01H4_60355</name>
</gene>
<feature type="domain" description="Aminoacyl-tRNA synthetase class Ia" evidence="9">
    <location>
        <begin position="14"/>
        <end position="182"/>
    </location>
</feature>
<keyword evidence="5" id="KW-0648">Protein biosynthesis</keyword>
<keyword evidence="2" id="KW-0436">Ligase</keyword>
<keyword evidence="3" id="KW-0547">Nucleotide-binding</keyword>
<dbReference type="Gene3D" id="3.40.50.620">
    <property type="entry name" value="HUPs"/>
    <property type="match status" value="1"/>
</dbReference>
<dbReference type="PANTHER" id="PTHR11946">
    <property type="entry name" value="VALYL-TRNA SYNTHETASES"/>
    <property type="match status" value="1"/>
</dbReference>
<protein>
    <recommendedName>
        <fullName evidence="1">valine--tRNA ligase</fullName>
        <ecNumber evidence="1">6.1.1.9</ecNumber>
    </recommendedName>
    <alternativeName>
        <fullName evidence="7">Valyl-tRNA synthetase</fullName>
    </alternativeName>
</protein>
<dbReference type="InterPro" id="IPR002300">
    <property type="entry name" value="aa-tRNA-synth_Ia"/>
</dbReference>
<evidence type="ECO:0000256" key="4">
    <source>
        <dbReference type="ARBA" id="ARBA00022840"/>
    </source>
</evidence>
<comment type="caution">
    <text evidence="10">The sequence shown here is derived from an EMBL/GenBank/DDBJ whole genome shotgun (WGS) entry which is preliminary data.</text>
</comment>
<dbReference type="InterPro" id="IPR002303">
    <property type="entry name" value="Valyl-tRNA_ligase"/>
</dbReference>
<dbReference type="PROSITE" id="PS00178">
    <property type="entry name" value="AA_TRNA_LIGASE_I"/>
    <property type="match status" value="1"/>
</dbReference>
<dbReference type="PANTHER" id="PTHR11946:SF93">
    <property type="entry name" value="VALINE--TRNA LIGASE, CHLOROPLASTIC_MITOCHONDRIAL 2"/>
    <property type="match status" value="1"/>
</dbReference>
<reference evidence="10" key="1">
    <citation type="journal article" date="2014" name="Front. Microbiol.">
        <title>High frequency of phylogenetically diverse reductive dehalogenase-homologous genes in deep subseafloor sedimentary metagenomes.</title>
        <authorList>
            <person name="Kawai M."/>
            <person name="Futagami T."/>
            <person name="Toyoda A."/>
            <person name="Takaki Y."/>
            <person name="Nishi S."/>
            <person name="Hori S."/>
            <person name="Arai W."/>
            <person name="Tsubouchi T."/>
            <person name="Morono Y."/>
            <person name="Uchiyama I."/>
            <person name="Ito T."/>
            <person name="Fujiyama A."/>
            <person name="Inagaki F."/>
            <person name="Takami H."/>
        </authorList>
    </citation>
    <scope>NUCLEOTIDE SEQUENCE</scope>
    <source>
        <strain evidence="10">Expedition CK06-06</strain>
    </source>
</reference>
<proteinExistence type="predicted"/>
<evidence type="ECO:0000256" key="1">
    <source>
        <dbReference type="ARBA" id="ARBA00013169"/>
    </source>
</evidence>
<dbReference type="FunFam" id="3.40.50.620:FF:000020">
    <property type="entry name" value="Valine--tRNA ligase, mitochondrial"/>
    <property type="match status" value="1"/>
</dbReference>
<organism evidence="10">
    <name type="scientific">marine sediment metagenome</name>
    <dbReference type="NCBI Taxonomy" id="412755"/>
    <lineage>
        <taxon>unclassified sequences</taxon>
        <taxon>metagenomes</taxon>
        <taxon>ecological metagenomes</taxon>
    </lineage>
</organism>
<dbReference type="GO" id="GO:0004832">
    <property type="term" value="F:valine-tRNA ligase activity"/>
    <property type="evidence" value="ECO:0007669"/>
    <property type="project" value="UniProtKB-EC"/>
</dbReference>
<dbReference type="InterPro" id="IPR014729">
    <property type="entry name" value="Rossmann-like_a/b/a_fold"/>
</dbReference>
<keyword evidence="4" id="KW-0067">ATP-binding</keyword>
<dbReference type="GO" id="GO:0005829">
    <property type="term" value="C:cytosol"/>
    <property type="evidence" value="ECO:0007669"/>
    <property type="project" value="TreeGrafter"/>
</dbReference>
<sequence>MEKTFQPANIETRWYQEWEAKGYFAPQGGEQAYSIMIPPPNVTGSLHMGHGFQEAIMDALIRYHRMAGYNTLWQVGTDHAGIATQMVVERQLEAQGLSRHDLGRDKFIEKVWEWKEESGGTITRQLRRLGSSLDWSRERFTMDPGLSDAVQEVFIRLYREGLIYRGQRLVNWDPALHTAISD</sequence>
<evidence type="ECO:0000256" key="6">
    <source>
        <dbReference type="ARBA" id="ARBA00023146"/>
    </source>
</evidence>
<dbReference type="InterPro" id="IPR001412">
    <property type="entry name" value="aa-tRNA-synth_I_CS"/>
</dbReference>
<accession>X1E5P7</accession>
<evidence type="ECO:0000256" key="7">
    <source>
        <dbReference type="ARBA" id="ARBA00029936"/>
    </source>
</evidence>
<evidence type="ECO:0000256" key="8">
    <source>
        <dbReference type="ARBA" id="ARBA00047552"/>
    </source>
</evidence>
<evidence type="ECO:0000313" key="10">
    <source>
        <dbReference type="EMBL" id="GAH15730.1"/>
    </source>
</evidence>
<evidence type="ECO:0000256" key="3">
    <source>
        <dbReference type="ARBA" id="ARBA00022741"/>
    </source>
</evidence>
<evidence type="ECO:0000256" key="2">
    <source>
        <dbReference type="ARBA" id="ARBA00022598"/>
    </source>
</evidence>
<dbReference type="EMBL" id="BART01035570">
    <property type="protein sequence ID" value="GAH15730.1"/>
    <property type="molecule type" value="Genomic_DNA"/>
</dbReference>